<keyword evidence="3" id="KW-1185">Reference proteome</keyword>
<dbReference type="Proteomes" id="UP001206067">
    <property type="component" value="Unassembled WGS sequence"/>
</dbReference>
<reference evidence="2 3" key="1">
    <citation type="submission" date="2022-08" db="EMBL/GenBank/DDBJ databases">
        <title>Polyphasic taxonomy analysis of Qipengyuania sp.RS5-5.</title>
        <authorList>
            <person name="Xamxidin M."/>
            <person name="Wu M."/>
        </authorList>
    </citation>
    <scope>NUCLEOTIDE SEQUENCE [LARGE SCALE GENOMIC DNA]</scope>
    <source>
        <strain evidence="2 3">RS5-5</strain>
    </source>
</reference>
<protein>
    <submittedName>
        <fullName evidence="2">Baseplate assembly protein</fullName>
    </submittedName>
</protein>
<proteinExistence type="predicted"/>
<dbReference type="EMBL" id="JANKHH010000008">
    <property type="protein sequence ID" value="MCR2835268.1"/>
    <property type="molecule type" value="Genomic_DNA"/>
</dbReference>
<evidence type="ECO:0000256" key="1">
    <source>
        <dbReference type="SAM" id="MobiDB-lite"/>
    </source>
</evidence>
<dbReference type="RefSeq" id="WP_257597158.1">
    <property type="nucleotide sequence ID" value="NZ_JANKHH010000008.1"/>
</dbReference>
<name>A0ABT1XUE2_9SPHN</name>
<evidence type="ECO:0000313" key="3">
    <source>
        <dbReference type="Proteomes" id="UP001206067"/>
    </source>
</evidence>
<accession>A0ABT1XUE2</accession>
<organism evidence="2 3">
    <name type="scientific">Parerythrobacter lacustris</name>
    <dbReference type="NCBI Taxonomy" id="2969984"/>
    <lineage>
        <taxon>Bacteria</taxon>
        <taxon>Pseudomonadati</taxon>
        <taxon>Pseudomonadota</taxon>
        <taxon>Alphaproteobacteria</taxon>
        <taxon>Sphingomonadales</taxon>
        <taxon>Erythrobacteraceae</taxon>
        <taxon>Parerythrobacter</taxon>
    </lineage>
</organism>
<evidence type="ECO:0000313" key="2">
    <source>
        <dbReference type="EMBL" id="MCR2835268.1"/>
    </source>
</evidence>
<comment type="caution">
    <text evidence="2">The sequence shown here is derived from an EMBL/GenBank/DDBJ whole genome shotgun (WGS) entry which is preliminary data.</text>
</comment>
<dbReference type="NCBIfam" id="TIGR02243">
    <property type="entry name" value="putative baseplate assembly protein"/>
    <property type="match status" value="1"/>
</dbReference>
<gene>
    <name evidence="2" type="ORF">NSO95_15085</name>
</gene>
<sequence length="1020" mass="109362">MHRKPSLDICGAKDLDPQRPDNPPGRSEVDYRIGTQPEFLDRMLWRVPRQEVPARDGVPASHPLRGLRPDRAGEPTGGLLDAFACTLDVLSFYSERIANEGYLASARERRSMIELAATIGYKLGPGVASGTWLAFTVEDKDDPFRRVEIAPGVQAASVPQAKDELPQTFETLEPIVARGEWNDIRARTTRDQPLAIYRNLADEDDPANGTLFLFDLDNSFDTDDPALAGLVELASDAALEPYHAVTPGLDLSERLAQRIADRATNPEIEPLLRAVPVNEVFVHGLGLALRPGQRLLAVARSGSEGATIAEPYRIVTVTEKRDFGITTLILARHGNPPDAVSTPPRFRPARLKPGIIPAQGLSLASSTLDRYVKGNAWTGDGLSAFVRTQSWSRTKLMAMLRGRLRPVVGPAGVGEVQTGLHAMSEDAGFFGNSAQLWATVSFGRNADGTAIKAPFSHDWDSTPTTIWVDAKNSLLQGEAQAYLEREVKAVQPGSWAILENAAGESLGLQVTAAATQSRADYAMSGKATGLAFALPDGTPLVPPASAVSSPLNAFKVRKTQAFLASQHLPLAGIPLEPVLEAEVLELDLDTLYLDLVRGRPVSVTGARADAEGIEGSETCIIREVLHIDGVTRLLLEGAIIHSYERTSLRINANVALASHGERVTEVLGSGDATLPNQSFGLRKIPLTYVSATTASGRASTLEVRVDGILWREVETLFDAGPQDAVYETALGESSEVTVRFGDGIKGRRLPTGELNVAASYRSGTGLAGHVPERTIIQLKTKPLGIRSVSNPSPATGGAEPESLDDIRVTAPNTVKTLGRVVSLADYEDFARNFAGVGKARAEQLWSGRNKVVHISLAPEEDIELAGDADLLSKLADALEGVRDPARAVIVQPYARVYFRVKAKVYVDRAYLLADLERDVRLAIETRYSFASGALGEAVSSAGILALIHSLPGVTMVDLDGLERIEGGDLVDSSVPPRLDSVLRAASAQGPGQRMTGSFAASELLLVLPSAIDLTMEFADA</sequence>
<feature type="region of interest" description="Disordered" evidence="1">
    <location>
        <begin position="1"/>
        <end position="30"/>
    </location>
</feature>
<dbReference type="InterPro" id="IPR011749">
    <property type="entry name" value="CHP02243"/>
</dbReference>